<gene>
    <name evidence="9" type="ORF">I8752_20590</name>
</gene>
<dbReference type="PROSITE" id="PS00086">
    <property type="entry name" value="CYTOCHROME_P450"/>
    <property type="match status" value="1"/>
</dbReference>
<dbReference type="InterPro" id="IPR017972">
    <property type="entry name" value="Cyt_P450_CS"/>
</dbReference>
<reference evidence="9 10" key="1">
    <citation type="journal article" date="2021" name="Int. J. Syst. Evol. Microbiol.">
        <title>Amazonocrinis nigriterrae gen. nov., sp. nov., Atlanticothrix silvestris gen. nov., sp. nov. and Dendronalium phyllosphericum gen. nov., sp. nov., nostocacean cyanobacteria from Brazilian environments.</title>
        <authorList>
            <person name="Alvarenga D.O."/>
            <person name="Andreote A.P.D."/>
            <person name="Branco L.H.Z."/>
            <person name="Delbaje E."/>
            <person name="Cruz R.B."/>
            <person name="Varani A.M."/>
            <person name="Fiore M.F."/>
        </authorList>
    </citation>
    <scope>NUCLEOTIDE SEQUENCE [LARGE SCALE GENOMIC DNA]</scope>
    <source>
        <strain evidence="9 10">CENA369</strain>
    </source>
</reference>
<evidence type="ECO:0000256" key="3">
    <source>
        <dbReference type="ARBA" id="ARBA00022723"/>
    </source>
</evidence>
<dbReference type="PANTHER" id="PTHR46696">
    <property type="entry name" value="P450, PUTATIVE (EUROFUNG)-RELATED"/>
    <property type="match status" value="1"/>
</dbReference>
<name>A0A8J7LFM1_9NOST</name>
<comment type="similarity">
    <text evidence="1 7">Belongs to the cytochrome P450 family.</text>
</comment>
<dbReference type="PRINTS" id="PR00359">
    <property type="entry name" value="BP450"/>
</dbReference>
<keyword evidence="2 7" id="KW-0349">Heme</keyword>
<dbReference type="GO" id="GO:0004497">
    <property type="term" value="F:monooxygenase activity"/>
    <property type="evidence" value="ECO:0007669"/>
    <property type="project" value="UniProtKB-KW"/>
</dbReference>
<dbReference type="Pfam" id="PF00067">
    <property type="entry name" value="p450"/>
    <property type="match status" value="1"/>
</dbReference>
<dbReference type="GO" id="GO:0020037">
    <property type="term" value="F:heme binding"/>
    <property type="evidence" value="ECO:0007669"/>
    <property type="project" value="InterPro"/>
</dbReference>
<dbReference type="InterPro" id="IPR002397">
    <property type="entry name" value="Cyt_P450_B"/>
</dbReference>
<protein>
    <submittedName>
        <fullName evidence="9">Cytochrome P450</fullName>
    </submittedName>
</protein>
<dbReference type="PANTHER" id="PTHR46696:SF1">
    <property type="entry name" value="CYTOCHROME P450 YJIB-RELATED"/>
    <property type="match status" value="1"/>
</dbReference>
<evidence type="ECO:0000256" key="5">
    <source>
        <dbReference type="ARBA" id="ARBA00023004"/>
    </source>
</evidence>
<feature type="region of interest" description="Disordered" evidence="8">
    <location>
        <begin position="58"/>
        <end position="82"/>
    </location>
</feature>
<keyword evidence="6 7" id="KW-0503">Monooxygenase</keyword>
<evidence type="ECO:0000256" key="4">
    <source>
        <dbReference type="ARBA" id="ARBA00023002"/>
    </source>
</evidence>
<dbReference type="SUPFAM" id="SSF48264">
    <property type="entry name" value="Cytochrome P450"/>
    <property type="match status" value="1"/>
</dbReference>
<dbReference type="AlphaFoldDB" id="A0A8J7LFM1"/>
<evidence type="ECO:0000313" key="10">
    <source>
        <dbReference type="Proteomes" id="UP000662314"/>
    </source>
</evidence>
<keyword evidence="10" id="KW-1185">Reference proteome</keyword>
<evidence type="ECO:0000256" key="8">
    <source>
        <dbReference type="SAM" id="MobiDB-lite"/>
    </source>
</evidence>
<evidence type="ECO:0000256" key="1">
    <source>
        <dbReference type="ARBA" id="ARBA00010617"/>
    </source>
</evidence>
<dbReference type="GO" id="GO:0016705">
    <property type="term" value="F:oxidoreductase activity, acting on paired donors, with incorporation or reduction of molecular oxygen"/>
    <property type="evidence" value="ECO:0007669"/>
    <property type="project" value="InterPro"/>
</dbReference>
<keyword evidence="4 7" id="KW-0560">Oxidoreductase</keyword>
<dbReference type="FunFam" id="1.10.630.10:FF:000018">
    <property type="entry name" value="Cytochrome P450 monooxygenase"/>
    <property type="match status" value="1"/>
</dbReference>
<keyword evidence="3 7" id="KW-0479">Metal-binding</keyword>
<dbReference type="InterPro" id="IPR001128">
    <property type="entry name" value="Cyt_P450"/>
</dbReference>
<dbReference type="Proteomes" id="UP000662314">
    <property type="component" value="Unassembled WGS sequence"/>
</dbReference>
<dbReference type="PRINTS" id="PR00385">
    <property type="entry name" value="P450"/>
</dbReference>
<dbReference type="EMBL" id="JAECZA010000132">
    <property type="protein sequence ID" value="MBH8575366.1"/>
    <property type="molecule type" value="Genomic_DNA"/>
</dbReference>
<dbReference type="InterPro" id="IPR036396">
    <property type="entry name" value="Cyt_P450_sf"/>
</dbReference>
<evidence type="ECO:0000256" key="6">
    <source>
        <dbReference type="ARBA" id="ARBA00023033"/>
    </source>
</evidence>
<evidence type="ECO:0000313" key="9">
    <source>
        <dbReference type="EMBL" id="MBH8575366.1"/>
    </source>
</evidence>
<evidence type="ECO:0000256" key="7">
    <source>
        <dbReference type="RuleBase" id="RU000461"/>
    </source>
</evidence>
<comment type="caution">
    <text evidence="9">The sequence shown here is derived from an EMBL/GenBank/DDBJ whole genome shotgun (WGS) entry which is preliminary data.</text>
</comment>
<organism evidence="9 10">
    <name type="scientific">Dendronalium phyllosphericum CENA369</name>
    <dbReference type="NCBI Taxonomy" id="1725256"/>
    <lineage>
        <taxon>Bacteria</taxon>
        <taxon>Bacillati</taxon>
        <taxon>Cyanobacteriota</taxon>
        <taxon>Cyanophyceae</taxon>
        <taxon>Nostocales</taxon>
        <taxon>Nostocaceae</taxon>
        <taxon>Dendronalium</taxon>
        <taxon>Dendronalium phyllosphericum</taxon>
    </lineage>
</organism>
<evidence type="ECO:0000256" key="2">
    <source>
        <dbReference type="ARBA" id="ARBA00022617"/>
    </source>
</evidence>
<dbReference type="RefSeq" id="WP_214434156.1">
    <property type="nucleotide sequence ID" value="NZ_CAWPUQ010000038.1"/>
</dbReference>
<proteinExistence type="inferred from homology"/>
<dbReference type="Gene3D" id="1.10.630.10">
    <property type="entry name" value="Cytochrome P450"/>
    <property type="match status" value="1"/>
</dbReference>
<accession>A0A8J7LFM1</accession>
<dbReference type="GO" id="GO:0005506">
    <property type="term" value="F:iron ion binding"/>
    <property type="evidence" value="ECO:0007669"/>
    <property type="project" value="InterPro"/>
</dbReference>
<sequence>MTSDLQFLPTDPQFLLNPYSWFAKMRQSAPIFYDKEWQAWMVFRYDDVERVSSEWKTFSSKSPQPLGREDFTQSLPQTDPPKHQSLRTLVQKVFTPHRVEAMESRITELTHELLDQMKQHKQVDLIQAFSSPLPIFVIGEILGVPVDQRSDFKRWSDGVLASDPTAIKNMADYFRQLLKERQSHPGQDLISDLIAAYEEGEKLTGQEVVDFCILLLTAGNETTTNLITNTIWCLHEHPDENQRLRNDLSLLPSAIEEVLRYYSPVTFLNRFTQVETQIGDQTIPTGQLVHPWLASANRDELHFDNASSFIIDREPNKHFAFGNGIHFCLGAPLTRLEAKIGVKALLEEFPNLRVDSKEPLKPLPNIRVHGLESLSVLL</sequence>
<keyword evidence="5 7" id="KW-0408">Iron</keyword>